<dbReference type="GO" id="GO:0016757">
    <property type="term" value="F:glycosyltransferase activity"/>
    <property type="evidence" value="ECO:0007669"/>
    <property type="project" value="UniProtKB-KW"/>
</dbReference>
<dbReference type="SUPFAM" id="SSF53756">
    <property type="entry name" value="UDP-Glycosyltransferase/glycogen phosphorylase"/>
    <property type="match status" value="1"/>
</dbReference>
<gene>
    <name evidence="5" type="ORF">NS226_08435</name>
</gene>
<dbReference type="InterPro" id="IPR028098">
    <property type="entry name" value="Glyco_trans_4-like_N"/>
</dbReference>
<reference evidence="5 6" key="1">
    <citation type="journal article" date="2016" name="Front. Microbiol.">
        <title>Genomic Resource of Rice Seed Associated Bacteria.</title>
        <authorList>
            <person name="Midha S."/>
            <person name="Bansal K."/>
            <person name="Sharma S."/>
            <person name="Kumar N."/>
            <person name="Patil P.P."/>
            <person name="Chaudhry V."/>
            <person name="Patil P.B."/>
        </authorList>
    </citation>
    <scope>NUCLEOTIDE SEQUENCE [LARGE SCALE GENOMIC DNA]</scope>
    <source>
        <strain evidence="5 6">NS226</strain>
    </source>
</reference>
<dbReference type="InterPro" id="IPR001296">
    <property type="entry name" value="Glyco_trans_1"/>
</dbReference>
<sequence>MWRGTSAKVGDRRAQGRWAMRISCIHQGYELYGSDRSFIESLRAIRSAFPHAEIEIVLPREGPLAEALRKEGFALVIEPLWVLRRHSLPQLIATAAIDLPRALWRALKRLRAADLVYINTAVVFDHTLVARLFKTKTIIHVHEIPEGGALKILRALLRWSGAEIIFNSQATKRTYPGLAGQRSHVIYNGVALEADTQPVKAAAEGPLHLLMLGRINRIKGQEVLLDALALLPPSSRARLSVRIVGSAFETRAPEIELERRIAAAGLDSVVRLLPFVPDPAEHYRWADIVAVPSRLPESLGRVAIEAQAYGRPPIVSDIGGLGETVEDGRTGWVVPPGDPAALAARIEAILADPSPLPAFAEAGRTRFERLFSQATAAEALTGVLRANLARRQASAPSRRSAA</sequence>
<accession>A0A175R9Y6</accession>
<evidence type="ECO:0000313" key="6">
    <source>
        <dbReference type="Proteomes" id="UP000078272"/>
    </source>
</evidence>
<evidence type="ECO:0000259" key="4">
    <source>
        <dbReference type="Pfam" id="PF13439"/>
    </source>
</evidence>
<name>A0A175R9Y6_9HYPH</name>
<keyword evidence="1" id="KW-0328">Glycosyltransferase</keyword>
<dbReference type="AlphaFoldDB" id="A0A175R9Y6"/>
<dbReference type="Proteomes" id="UP000078272">
    <property type="component" value="Unassembled WGS sequence"/>
</dbReference>
<dbReference type="PANTHER" id="PTHR12526:SF510">
    <property type="entry name" value="D-INOSITOL 3-PHOSPHATE GLYCOSYLTRANSFERASE"/>
    <property type="match status" value="1"/>
</dbReference>
<dbReference type="Gene3D" id="3.40.50.2000">
    <property type="entry name" value="Glycogen Phosphorylase B"/>
    <property type="match status" value="2"/>
</dbReference>
<evidence type="ECO:0000259" key="3">
    <source>
        <dbReference type="Pfam" id="PF00534"/>
    </source>
</evidence>
<evidence type="ECO:0000256" key="2">
    <source>
        <dbReference type="ARBA" id="ARBA00022679"/>
    </source>
</evidence>
<dbReference type="STRING" id="401562.NS365_09470"/>
<dbReference type="PATRIC" id="fig|401562.3.peg.1059"/>
<comment type="caution">
    <text evidence="5">The sequence shown here is derived from an EMBL/GenBank/DDBJ whole genome shotgun (WGS) entry which is preliminary data.</text>
</comment>
<evidence type="ECO:0000313" key="5">
    <source>
        <dbReference type="EMBL" id="KTQ96143.1"/>
    </source>
</evidence>
<protein>
    <submittedName>
        <fullName evidence="5">Glycosyl transferase family 1</fullName>
    </submittedName>
</protein>
<dbReference type="Pfam" id="PF00534">
    <property type="entry name" value="Glycos_transf_1"/>
    <property type="match status" value="1"/>
</dbReference>
<proteinExistence type="predicted"/>
<dbReference type="EMBL" id="LDPZ01000017">
    <property type="protein sequence ID" value="KTQ96143.1"/>
    <property type="molecule type" value="Genomic_DNA"/>
</dbReference>
<keyword evidence="2 5" id="KW-0808">Transferase</keyword>
<evidence type="ECO:0000256" key="1">
    <source>
        <dbReference type="ARBA" id="ARBA00022676"/>
    </source>
</evidence>
<dbReference type="CDD" id="cd03801">
    <property type="entry name" value="GT4_PimA-like"/>
    <property type="match status" value="1"/>
</dbReference>
<feature type="domain" description="Glycosyltransferase subfamily 4-like N-terminal" evidence="4">
    <location>
        <begin position="55"/>
        <end position="193"/>
    </location>
</feature>
<feature type="domain" description="Glycosyl transferase family 1" evidence="3">
    <location>
        <begin position="199"/>
        <end position="365"/>
    </location>
</feature>
<organism evidence="5 6">
    <name type="scientific">Aureimonas ureilytica</name>
    <dbReference type="NCBI Taxonomy" id="401562"/>
    <lineage>
        <taxon>Bacteria</taxon>
        <taxon>Pseudomonadati</taxon>
        <taxon>Pseudomonadota</taxon>
        <taxon>Alphaproteobacteria</taxon>
        <taxon>Hyphomicrobiales</taxon>
        <taxon>Aurantimonadaceae</taxon>
        <taxon>Aureimonas</taxon>
    </lineage>
</organism>
<dbReference type="Pfam" id="PF13439">
    <property type="entry name" value="Glyco_transf_4"/>
    <property type="match status" value="1"/>
</dbReference>
<dbReference type="PANTHER" id="PTHR12526">
    <property type="entry name" value="GLYCOSYLTRANSFERASE"/>
    <property type="match status" value="1"/>
</dbReference>